<protein>
    <submittedName>
        <fullName evidence="6">Uncharacterized protein</fullName>
    </submittedName>
</protein>
<evidence type="ECO:0000256" key="3">
    <source>
        <dbReference type="ARBA" id="ARBA00022729"/>
    </source>
</evidence>
<comment type="caution">
    <text evidence="6">The sequence shown here is derived from an EMBL/GenBank/DDBJ whole genome shotgun (WGS) entry which is preliminary data.</text>
</comment>
<evidence type="ECO:0000313" key="7">
    <source>
        <dbReference type="Proteomes" id="UP000231542"/>
    </source>
</evidence>
<dbReference type="Gene3D" id="3.10.450.50">
    <property type="match status" value="1"/>
</dbReference>
<dbReference type="EMBL" id="PEXU01000006">
    <property type="protein sequence ID" value="PIS43023.1"/>
    <property type="molecule type" value="Genomic_DNA"/>
</dbReference>
<sequence length="448" mass="50429">MSKEMGTRHADTDKDGLSDYDEDLYKTDSNNPDTDGDGYSDGDEVKNGYNPLGSGEITPVSDTPSSKEIEEIETLFADYVSAAKAGDATKVASFIYYYGTPLPYYGTSLSNDIPAESKQYIADELTSAYEGLTYTIKDIEINENQAVLTISAMKNGRQKEDKKTYLINYNGSWKINSFGLNHPADAENIADSSACDSLCVEKGFYSGSWYNPSESTDCYCYHDPPQTEDLNYLNIDKCETKAKEQQWSCYLQYAENYPDEEYCKKLTGGTKQNCYENVAEQKNDITVCDNLWDDRSCLSKIDPSQPVKYTGVTSTDQNLITELQDYCDLNDTACITGFATYNNDSSLCDNITETQSKTLCNNYFSTGQFMMRRHYSNTDTSYLVMEISTNSFQAECEQLCKNDNMTFRDYGQALQQNLPGSIAGYQKTFQHDATTGMVFDYWGACYCY</sequence>
<evidence type="ECO:0000256" key="2">
    <source>
        <dbReference type="ARBA" id="ARBA00022525"/>
    </source>
</evidence>
<feature type="compositionally biased region" description="Basic and acidic residues" evidence="5">
    <location>
        <begin position="1"/>
        <end position="17"/>
    </location>
</feature>
<dbReference type="AlphaFoldDB" id="A0A2H0YZ64"/>
<name>A0A2H0YZ64_9BACT</name>
<evidence type="ECO:0000256" key="4">
    <source>
        <dbReference type="ARBA" id="ARBA00022837"/>
    </source>
</evidence>
<accession>A0A2H0YZ64</accession>
<organism evidence="6 7">
    <name type="scientific">Candidatus Kerfeldbacteria bacterium CG08_land_8_20_14_0_20_40_16</name>
    <dbReference type="NCBI Taxonomy" id="2014244"/>
    <lineage>
        <taxon>Bacteria</taxon>
        <taxon>Candidatus Kerfeldiibacteriota</taxon>
    </lineage>
</organism>
<feature type="region of interest" description="Disordered" evidence="5">
    <location>
        <begin position="1"/>
        <end position="65"/>
    </location>
</feature>
<reference evidence="6 7" key="1">
    <citation type="submission" date="2017-09" db="EMBL/GenBank/DDBJ databases">
        <title>Depth-based differentiation of microbial function through sediment-hosted aquifers and enrichment of novel symbionts in the deep terrestrial subsurface.</title>
        <authorList>
            <person name="Probst A.J."/>
            <person name="Ladd B."/>
            <person name="Jarett J.K."/>
            <person name="Geller-Mcgrath D.E."/>
            <person name="Sieber C.M."/>
            <person name="Emerson J.B."/>
            <person name="Anantharaman K."/>
            <person name="Thomas B.C."/>
            <person name="Malmstrom R."/>
            <person name="Stieglmeier M."/>
            <person name="Klingl A."/>
            <person name="Woyke T."/>
            <person name="Ryan C.M."/>
            <person name="Banfield J.F."/>
        </authorList>
    </citation>
    <scope>NUCLEOTIDE SEQUENCE [LARGE SCALE GENOMIC DNA]</scope>
    <source>
        <strain evidence="6">CG08_land_8_20_14_0_20_40_16</strain>
    </source>
</reference>
<gene>
    <name evidence="6" type="ORF">COT24_00595</name>
</gene>
<dbReference type="Pfam" id="PF18884">
    <property type="entry name" value="TSP3_bac"/>
    <property type="match status" value="2"/>
</dbReference>
<keyword evidence="4" id="KW-0106">Calcium</keyword>
<dbReference type="InterPro" id="IPR059100">
    <property type="entry name" value="TSP3_bac"/>
</dbReference>
<evidence type="ECO:0000256" key="1">
    <source>
        <dbReference type="ARBA" id="ARBA00004613"/>
    </source>
</evidence>
<comment type="subcellular location">
    <subcellularLocation>
        <location evidence="1">Secreted</location>
    </subcellularLocation>
</comment>
<keyword evidence="3" id="KW-0732">Signal</keyword>
<evidence type="ECO:0000313" key="6">
    <source>
        <dbReference type="EMBL" id="PIS43023.1"/>
    </source>
</evidence>
<proteinExistence type="predicted"/>
<keyword evidence="2" id="KW-0964">Secreted</keyword>
<evidence type="ECO:0000256" key="5">
    <source>
        <dbReference type="SAM" id="MobiDB-lite"/>
    </source>
</evidence>
<dbReference type="Proteomes" id="UP000231542">
    <property type="component" value="Unassembled WGS sequence"/>
</dbReference>